<proteinExistence type="predicted"/>
<organism evidence="1 2">
    <name type="scientific">Choiromyces venosus 120613-1</name>
    <dbReference type="NCBI Taxonomy" id="1336337"/>
    <lineage>
        <taxon>Eukaryota</taxon>
        <taxon>Fungi</taxon>
        <taxon>Dikarya</taxon>
        <taxon>Ascomycota</taxon>
        <taxon>Pezizomycotina</taxon>
        <taxon>Pezizomycetes</taxon>
        <taxon>Pezizales</taxon>
        <taxon>Tuberaceae</taxon>
        <taxon>Choiromyces</taxon>
    </lineage>
</organism>
<keyword evidence="2" id="KW-1185">Reference proteome</keyword>
<evidence type="ECO:0000313" key="2">
    <source>
        <dbReference type="Proteomes" id="UP000276215"/>
    </source>
</evidence>
<dbReference type="Proteomes" id="UP000276215">
    <property type="component" value="Unassembled WGS sequence"/>
</dbReference>
<dbReference type="EMBL" id="ML120406">
    <property type="protein sequence ID" value="RPA97201.1"/>
    <property type="molecule type" value="Genomic_DNA"/>
</dbReference>
<dbReference type="AlphaFoldDB" id="A0A3N4JKE9"/>
<gene>
    <name evidence="1" type="ORF">L873DRAFT_1138607</name>
</gene>
<name>A0A3N4JKE9_9PEZI</name>
<protein>
    <submittedName>
        <fullName evidence="1">Uncharacterized protein</fullName>
    </submittedName>
</protein>
<evidence type="ECO:0000313" key="1">
    <source>
        <dbReference type="EMBL" id="RPA97201.1"/>
    </source>
</evidence>
<sequence length="135" mass="14655">MESPKSWSAQKQAGIIAASQVSLLYSIMPSASFGGYLKTRLLCRPLCSGFQNSKSDPIGALPSLVPLVTNSSIRADFKMIDEFCLEPGYQARQSKSGGFTTAISDMSKFMGTKQSAHDLIRSQHEQSSTNRCLTP</sequence>
<reference evidence="1 2" key="1">
    <citation type="journal article" date="2018" name="Nat. Ecol. Evol.">
        <title>Pezizomycetes genomes reveal the molecular basis of ectomycorrhizal truffle lifestyle.</title>
        <authorList>
            <person name="Murat C."/>
            <person name="Payen T."/>
            <person name="Noel B."/>
            <person name="Kuo A."/>
            <person name="Morin E."/>
            <person name="Chen J."/>
            <person name="Kohler A."/>
            <person name="Krizsan K."/>
            <person name="Balestrini R."/>
            <person name="Da Silva C."/>
            <person name="Montanini B."/>
            <person name="Hainaut M."/>
            <person name="Levati E."/>
            <person name="Barry K.W."/>
            <person name="Belfiori B."/>
            <person name="Cichocki N."/>
            <person name="Clum A."/>
            <person name="Dockter R.B."/>
            <person name="Fauchery L."/>
            <person name="Guy J."/>
            <person name="Iotti M."/>
            <person name="Le Tacon F."/>
            <person name="Lindquist E.A."/>
            <person name="Lipzen A."/>
            <person name="Malagnac F."/>
            <person name="Mello A."/>
            <person name="Molinier V."/>
            <person name="Miyauchi S."/>
            <person name="Poulain J."/>
            <person name="Riccioni C."/>
            <person name="Rubini A."/>
            <person name="Sitrit Y."/>
            <person name="Splivallo R."/>
            <person name="Traeger S."/>
            <person name="Wang M."/>
            <person name="Zifcakova L."/>
            <person name="Wipf D."/>
            <person name="Zambonelli A."/>
            <person name="Paolocci F."/>
            <person name="Nowrousian M."/>
            <person name="Ottonello S."/>
            <person name="Baldrian P."/>
            <person name="Spatafora J.W."/>
            <person name="Henrissat B."/>
            <person name="Nagy L.G."/>
            <person name="Aury J.M."/>
            <person name="Wincker P."/>
            <person name="Grigoriev I.V."/>
            <person name="Bonfante P."/>
            <person name="Martin F.M."/>
        </authorList>
    </citation>
    <scope>NUCLEOTIDE SEQUENCE [LARGE SCALE GENOMIC DNA]</scope>
    <source>
        <strain evidence="1 2">120613-1</strain>
    </source>
</reference>
<accession>A0A3N4JKE9</accession>